<evidence type="ECO:0000256" key="1">
    <source>
        <dbReference type="SAM" id="MobiDB-lite"/>
    </source>
</evidence>
<name>A0A917YEG8_9ACTN</name>
<comment type="caution">
    <text evidence="2">The sequence shown here is derived from an EMBL/GenBank/DDBJ whole genome shotgun (WGS) entry which is preliminary data.</text>
</comment>
<feature type="region of interest" description="Disordered" evidence="1">
    <location>
        <begin position="41"/>
        <end position="81"/>
    </location>
</feature>
<feature type="compositionally biased region" description="Gly residues" evidence="1">
    <location>
        <begin position="41"/>
        <end position="72"/>
    </location>
</feature>
<accession>A0A917YEG8</accession>
<reference evidence="2 3" key="1">
    <citation type="journal article" date="2014" name="Int. J. Syst. Evol. Microbiol.">
        <title>Complete genome sequence of Corynebacterium casei LMG S-19264T (=DSM 44701T), isolated from a smear-ripened cheese.</title>
        <authorList>
            <consortium name="US DOE Joint Genome Institute (JGI-PGF)"/>
            <person name="Walter F."/>
            <person name="Albersmeier A."/>
            <person name="Kalinowski J."/>
            <person name="Ruckert C."/>
        </authorList>
    </citation>
    <scope>NUCLEOTIDE SEQUENCE [LARGE SCALE GENOMIC DNA]</scope>
    <source>
        <strain evidence="2 3">CGMCC 4.7111</strain>
    </source>
</reference>
<feature type="compositionally biased region" description="Gly residues" evidence="1">
    <location>
        <begin position="180"/>
        <end position="208"/>
    </location>
</feature>
<evidence type="ECO:0000313" key="3">
    <source>
        <dbReference type="Proteomes" id="UP000600365"/>
    </source>
</evidence>
<evidence type="ECO:0000313" key="2">
    <source>
        <dbReference type="EMBL" id="GGN91044.1"/>
    </source>
</evidence>
<organism evidence="2 3">
    <name type="scientific">Streptomyces albiflavescens</name>
    <dbReference type="NCBI Taxonomy" id="1623582"/>
    <lineage>
        <taxon>Bacteria</taxon>
        <taxon>Bacillati</taxon>
        <taxon>Actinomycetota</taxon>
        <taxon>Actinomycetes</taxon>
        <taxon>Kitasatosporales</taxon>
        <taxon>Streptomycetaceae</taxon>
        <taxon>Streptomyces</taxon>
    </lineage>
</organism>
<feature type="region of interest" description="Disordered" evidence="1">
    <location>
        <begin position="163"/>
        <end position="215"/>
    </location>
</feature>
<dbReference type="EMBL" id="BMMM01000025">
    <property type="protein sequence ID" value="GGN91044.1"/>
    <property type="molecule type" value="Genomic_DNA"/>
</dbReference>
<dbReference type="Proteomes" id="UP000600365">
    <property type="component" value="Unassembled WGS sequence"/>
</dbReference>
<sequence>MTLLLCTPLLACNSEGGGGDGAGTGSGGVALSSGGGAGTGDGGTVSGGVVGGGGSSSGGGGNAGGGNGGSAGKGSPMHVPEIHNLQGQDVGYKGAETGTWNDIVNAFTKECGGTLCVSLVRRPTYDMPPFDNCEFVEFDPAEKQPYVRHDTVYVVVGAPCPPTDGSGGDTTVGGADAGQDNGGQDAGQDNGGQDAGQDNGGQDAGQGGSSPASTS</sequence>
<dbReference type="AlphaFoldDB" id="A0A917YEG8"/>
<protein>
    <submittedName>
        <fullName evidence="2">Uncharacterized protein</fullName>
    </submittedName>
</protein>
<keyword evidence="3" id="KW-1185">Reference proteome</keyword>
<gene>
    <name evidence="2" type="ORF">GCM10011579_087530</name>
</gene>
<proteinExistence type="predicted"/>